<sequence>MRKHRSTIGALGALSIVLLAPFVGTAQAAAPADRGAGEQILTAPAAPEGAETATARGAAAVAPTLSPGADFQHVAPGGTFGCKAGNLCTSVWDPTKSKWKIYFLYTCNRYYLSNWEGTGQYWNKQTGTPTSTFYGQSGNTIKSFKPFSGKRDQSWSPVWSIRNC</sequence>
<evidence type="ECO:0000256" key="1">
    <source>
        <dbReference type="SAM" id="SignalP"/>
    </source>
</evidence>
<evidence type="ECO:0008006" key="3">
    <source>
        <dbReference type="Google" id="ProtNLM"/>
    </source>
</evidence>
<feature type="signal peptide" evidence="1">
    <location>
        <begin position="1"/>
        <end position="28"/>
    </location>
</feature>
<evidence type="ECO:0000313" key="2">
    <source>
        <dbReference type="EMBL" id="BFP53101.1"/>
    </source>
</evidence>
<reference evidence="2" key="1">
    <citation type="submission" date="2024-07" db="EMBL/GenBank/DDBJ databases">
        <title>Complete genome sequences of cellulolytic bacteria, Kitasatospora sp. CMC57 and Streptomyces sp. CMC78, isolated from Japanese agricultural soil.</title>
        <authorList>
            <person name="Hashimoto T."/>
            <person name="Ito M."/>
            <person name="Iwamoto M."/>
            <person name="Fukahori D."/>
            <person name="Shoda T."/>
            <person name="Sakoda M."/>
            <person name="Morohoshi T."/>
            <person name="Mitsuboshi M."/>
            <person name="Nishizawa T."/>
        </authorList>
    </citation>
    <scope>NUCLEOTIDE SEQUENCE</scope>
    <source>
        <strain evidence="2">CMC78</strain>
    </source>
</reference>
<dbReference type="RefSeq" id="WP_397721081.1">
    <property type="nucleotide sequence ID" value="NZ_AP035884.1"/>
</dbReference>
<feature type="chain" id="PRO_5044235287" description="Peptidase inhibitor family I36 protein" evidence="1">
    <location>
        <begin position="29"/>
        <end position="164"/>
    </location>
</feature>
<organism evidence="2">
    <name type="scientific">Streptomyces sp. CMC78</name>
    <dbReference type="NCBI Taxonomy" id="3231512"/>
    <lineage>
        <taxon>Bacteria</taxon>
        <taxon>Bacillati</taxon>
        <taxon>Actinomycetota</taxon>
        <taxon>Actinomycetes</taxon>
        <taxon>Kitasatosporales</taxon>
        <taxon>Streptomycetaceae</taxon>
        <taxon>Streptomyces</taxon>
    </lineage>
</organism>
<accession>A0AB33KEL5</accession>
<proteinExistence type="predicted"/>
<dbReference type="EMBL" id="AP035884">
    <property type="protein sequence ID" value="BFP53101.1"/>
    <property type="molecule type" value="Genomic_DNA"/>
</dbReference>
<protein>
    <recommendedName>
        <fullName evidence="3">Peptidase inhibitor family I36 protein</fullName>
    </recommendedName>
</protein>
<keyword evidence="1" id="KW-0732">Signal</keyword>
<name>A0AB33KEL5_9ACTN</name>
<dbReference type="AlphaFoldDB" id="A0AB33KEL5"/>
<dbReference type="KEGG" id="stcm:SCMC78_29080"/>
<gene>
    <name evidence="2" type="ORF">SCMC78_29080</name>
</gene>